<name>A0A1E5UVU8_9POAL</name>
<dbReference type="AlphaFoldDB" id="A0A1E5UVU8"/>
<sequence>MAKSKQQERGGKRHRFKAKLKKFARHACKVTACTLTGAKVGALFGDPVFCTAIGFTLGVRSVLKDGVGGDVVPTVYDIMSS</sequence>
<evidence type="ECO:0000313" key="2">
    <source>
        <dbReference type="Proteomes" id="UP000095767"/>
    </source>
</evidence>
<accession>A0A1E5UVU8</accession>
<evidence type="ECO:0000313" key="1">
    <source>
        <dbReference type="EMBL" id="OEL16948.1"/>
    </source>
</evidence>
<protein>
    <submittedName>
        <fullName evidence="1">Uncharacterized protein</fullName>
    </submittedName>
</protein>
<reference evidence="1 2" key="1">
    <citation type="submission" date="2016-09" db="EMBL/GenBank/DDBJ databases">
        <title>The draft genome of Dichanthelium oligosanthes: A C3 panicoid grass species.</title>
        <authorList>
            <person name="Studer A.J."/>
            <person name="Schnable J.C."/>
            <person name="Brutnell T.P."/>
        </authorList>
    </citation>
    <scope>NUCLEOTIDE SEQUENCE [LARGE SCALE GENOMIC DNA]</scope>
    <source>
        <strain evidence="2">cv. Kellogg 1175</strain>
        <tissue evidence="1">Leaf</tissue>
    </source>
</reference>
<gene>
    <name evidence="1" type="ORF">BAE44_0022033</name>
</gene>
<keyword evidence="2" id="KW-1185">Reference proteome</keyword>
<comment type="caution">
    <text evidence="1">The sequence shown here is derived from an EMBL/GenBank/DDBJ whole genome shotgun (WGS) entry which is preliminary data.</text>
</comment>
<organism evidence="1 2">
    <name type="scientific">Dichanthelium oligosanthes</name>
    <dbReference type="NCBI Taxonomy" id="888268"/>
    <lineage>
        <taxon>Eukaryota</taxon>
        <taxon>Viridiplantae</taxon>
        <taxon>Streptophyta</taxon>
        <taxon>Embryophyta</taxon>
        <taxon>Tracheophyta</taxon>
        <taxon>Spermatophyta</taxon>
        <taxon>Magnoliopsida</taxon>
        <taxon>Liliopsida</taxon>
        <taxon>Poales</taxon>
        <taxon>Poaceae</taxon>
        <taxon>PACMAD clade</taxon>
        <taxon>Panicoideae</taxon>
        <taxon>Panicodae</taxon>
        <taxon>Paniceae</taxon>
        <taxon>Dichantheliinae</taxon>
        <taxon>Dichanthelium</taxon>
    </lineage>
</organism>
<dbReference type="Proteomes" id="UP000095767">
    <property type="component" value="Unassembled WGS sequence"/>
</dbReference>
<proteinExistence type="predicted"/>
<dbReference type="OrthoDB" id="706014at2759"/>
<dbReference type="EMBL" id="LWDX02061491">
    <property type="protein sequence ID" value="OEL16948.1"/>
    <property type="molecule type" value="Genomic_DNA"/>
</dbReference>